<dbReference type="RefSeq" id="YP_009612047.1">
    <property type="nucleotide sequence ID" value="NC_042013.1"/>
</dbReference>
<reference evidence="1 2" key="1">
    <citation type="submission" date="2017-06" db="EMBL/GenBank/DDBJ databases">
        <authorList>
            <person name="Kim H.J."/>
            <person name="Triplett B.A."/>
        </authorList>
    </citation>
    <scope>NUCLEOTIDE SEQUENCE [LARGE SCALE GENOMIC DNA]</scope>
</reference>
<proteinExistence type="predicted"/>
<protein>
    <submittedName>
        <fullName evidence="1">Uncharacterized protein</fullName>
    </submittedName>
</protein>
<dbReference type="KEGG" id="vg:40088385"/>
<evidence type="ECO:0000313" key="2">
    <source>
        <dbReference type="Proteomes" id="UP000223025"/>
    </source>
</evidence>
<name>A0A2L0V043_9CAUD</name>
<dbReference type="GeneID" id="40088385"/>
<evidence type="ECO:0000313" key="1">
    <source>
        <dbReference type="EMBL" id="AUZ95141.1"/>
    </source>
</evidence>
<sequence length="60" mass="6900">MNWLTNIKELRIGDYLIQTTGGQYMAGYTKNDSSGVRHFVSSDGSWRIETADIKRFVEIE</sequence>
<dbReference type="Proteomes" id="UP000223025">
    <property type="component" value="Segment"/>
</dbReference>
<organism evidence="1 2">
    <name type="scientific">Agrobacterium phage Atu_ph07</name>
    <dbReference type="NCBI Taxonomy" id="2024264"/>
    <lineage>
        <taxon>Viruses</taxon>
        <taxon>Duplodnaviria</taxon>
        <taxon>Heunggongvirae</taxon>
        <taxon>Uroviricota</taxon>
        <taxon>Caudoviricetes</taxon>
        <taxon>Polybotosvirus</taxon>
        <taxon>Polybotosvirus Atuph07</taxon>
    </lineage>
</organism>
<dbReference type="EMBL" id="MF403008">
    <property type="protein sequence ID" value="AUZ95141.1"/>
    <property type="molecule type" value="Genomic_DNA"/>
</dbReference>
<keyword evidence="2" id="KW-1185">Reference proteome</keyword>
<accession>A0A2L0V043</accession>